<dbReference type="InterPro" id="IPR011053">
    <property type="entry name" value="Single_hybrid_motif"/>
</dbReference>
<feature type="domain" description="Lipoyl-binding" evidence="1">
    <location>
        <begin position="25"/>
        <end position="94"/>
    </location>
</feature>
<dbReference type="CDD" id="cd06849">
    <property type="entry name" value="lipoyl_domain"/>
    <property type="match status" value="1"/>
</dbReference>
<dbReference type="RefSeq" id="WP_160202710.1">
    <property type="nucleotide sequence ID" value="NZ_QXWK01000024.1"/>
</dbReference>
<dbReference type="Proteomes" id="UP000446866">
    <property type="component" value="Unassembled WGS sequence"/>
</dbReference>
<dbReference type="PROSITE" id="PS50968">
    <property type="entry name" value="BIOTINYL_LIPOYL"/>
    <property type="match status" value="1"/>
</dbReference>
<accession>A0A845QLB7</accession>
<reference evidence="2 3" key="1">
    <citation type="submission" date="2018-08" db="EMBL/GenBank/DDBJ databases">
        <title>Murine metabolic-syndrome-specific gut microbial biobank.</title>
        <authorList>
            <person name="Liu C."/>
        </authorList>
    </citation>
    <scope>NUCLEOTIDE SEQUENCE [LARGE SCALE GENOMIC DNA]</scope>
    <source>
        <strain evidence="2 3">28</strain>
    </source>
</reference>
<name>A0A845QLB7_9FIRM</name>
<dbReference type="SUPFAM" id="SSF51230">
    <property type="entry name" value="Single hybrid motif"/>
    <property type="match status" value="1"/>
</dbReference>
<sequence length="96" mass="10649">MAKEIIVPESLLPKPQPYRNCECMKQPIDLTAKKGTITWLVEVGEAVKEGQTVCEGEVDKKIVEIKAPVSGILKEILIEDEHVFKAGDVVGYIENK</sequence>
<dbReference type="Gene3D" id="2.40.50.100">
    <property type="match status" value="1"/>
</dbReference>
<organism evidence="2 3">
    <name type="scientific">Anaerotruncus colihominis</name>
    <dbReference type="NCBI Taxonomy" id="169435"/>
    <lineage>
        <taxon>Bacteria</taxon>
        <taxon>Bacillati</taxon>
        <taxon>Bacillota</taxon>
        <taxon>Clostridia</taxon>
        <taxon>Eubacteriales</taxon>
        <taxon>Oscillospiraceae</taxon>
        <taxon>Anaerotruncus</taxon>
    </lineage>
</organism>
<dbReference type="EMBL" id="QXWK01000024">
    <property type="protein sequence ID" value="NBH62426.1"/>
    <property type="molecule type" value="Genomic_DNA"/>
</dbReference>
<comment type="caution">
    <text evidence="2">The sequence shown here is derived from an EMBL/GenBank/DDBJ whole genome shotgun (WGS) entry which is preliminary data.</text>
</comment>
<evidence type="ECO:0000313" key="3">
    <source>
        <dbReference type="Proteomes" id="UP000446866"/>
    </source>
</evidence>
<dbReference type="Pfam" id="PF00364">
    <property type="entry name" value="Biotin_lipoyl"/>
    <property type="match status" value="1"/>
</dbReference>
<gene>
    <name evidence="2" type="ORF">D0435_12265</name>
</gene>
<dbReference type="InterPro" id="IPR000089">
    <property type="entry name" value="Biotin_lipoyl"/>
</dbReference>
<dbReference type="AlphaFoldDB" id="A0A845QLB7"/>
<protein>
    <recommendedName>
        <fullName evidence="1">Lipoyl-binding domain-containing protein</fullName>
    </recommendedName>
</protein>
<evidence type="ECO:0000313" key="2">
    <source>
        <dbReference type="EMBL" id="NBH62426.1"/>
    </source>
</evidence>
<proteinExistence type="predicted"/>
<keyword evidence="3" id="KW-1185">Reference proteome</keyword>
<evidence type="ECO:0000259" key="1">
    <source>
        <dbReference type="PROSITE" id="PS50968"/>
    </source>
</evidence>